<dbReference type="PRINTS" id="PR01415">
    <property type="entry name" value="ANKYRIN"/>
</dbReference>
<dbReference type="PANTHER" id="PTHR24171">
    <property type="entry name" value="ANKYRIN REPEAT DOMAIN-CONTAINING PROTEIN 39-RELATED"/>
    <property type="match status" value="1"/>
</dbReference>
<accession>A0ABR6XDP1</accession>
<keyword evidence="1" id="KW-0677">Repeat</keyword>
<comment type="caution">
    <text evidence="5">The sequence shown here is derived from an EMBL/GenBank/DDBJ whole genome shotgun (WGS) entry which is preliminary data.</text>
</comment>
<evidence type="ECO:0000256" key="2">
    <source>
        <dbReference type="ARBA" id="ARBA00023043"/>
    </source>
</evidence>
<feature type="repeat" description="ANK" evidence="3">
    <location>
        <begin position="121"/>
        <end position="153"/>
    </location>
</feature>
<feature type="chain" id="PRO_5046855049" evidence="4">
    <location>
        <begin position="23"/>
        <end position="216"/>
    </location>
</feature>
<name>A0ABR6XDP1_9BURK</name>
<organism evidence="5 6">
    <name type="scientific">Undibacterium aquatile</name>
    <dbReference type="NCBI Taxonomy" id="1537398"/>
    <lineage>
        <taxon>Bacteria</taxon>
        <taxon>Pseudomonadati</taxon>
        <taxon>Pseudomonadota</taxon>
        <taxon>Betaproteobacteria</taxon>
        <taxon>Burkholderiales</taxon>
        <taxon>Oxalobacteraceae</taxon>
        <taxon>Undibacterium</taxon>
    </lineage>
</organism>
<gene>
    <name evidence="5" type="ORF">H8K26_06095</name>
</gene>
<dbReference type="PROSITE" id="PS50088">
    <property type="entry name" value="ANK_REPEAT"/>
    <property type="match status" value="3"/>
</dbReference>
<feature type="repeat" description="ANK" evidence="3">
    <location>
        <begin position="154"/>
        <end position="186"/>
    </location>
</feature>
<proteinExistence type="predicted"/>
<keyword evidence="4" id="KW-0732">Signal</keyword>
<feature type="repeat" description="ANK" evidence="3">
    <location>
        <begin position="91"/>
        <end position="119"/>
    </location>
</feature>
<dbReference type="Gene3D" id="1.25.40.20">
    <property type="entry name" value="Ankyrin repeat-containing domain"/>
    <property type="match status" value="1"/>
</dbReference>
<dbReference type="RefSeq" id="WP_190478113.1">
    <property type="nucleotide sequence ID" value="NZ_JACOFT010000002.1"/>
</dbReference>
<dbReference type="EMBL" id="JACOFT010000002">
    <property type="protein sequence ID" value="MBC3811007.1"/>
    <property type="molecule type" value="Genomic_DNA"/>
</dbReference>
<keyword evidence="6" id="KW-1185">Reference proteome</keyword>
<feature type="signal peptide" evidence="4">
    <location>
        <begin position="1"/>
        <end position="22"/>
    </location>
</feature>
<reference evidence="5 6" key="1">
    <citation type="submission" date="2020-08" db="EMBL/GenBank/DDBJ databases">
        <title>Novel species isolated from subtropical streams in China.</title>
        <authorList>
            <person name="Lu H."/>
        </authorList>
    </citation>
    <scope>NUCLEOTIDE SEQUENCE [LARGE SCALE GENOMIC DNA]</scope>
    <source>
        <strain evidence="5 6">CCTCC AB 2015119</strain>
    </source>
</reference>
<evidence type="ECO:0000256" key="3">
    <source>
        <dbReference type="PROSITE-ProRule" id="PRU00023"/>
    </source>
</evidence>
<dbReference type="Proteomes" id="UP000637632">
    <property type="component" value="Unassembled WGS sequence"/>
</dbReference>
<sequence length="216" mass="23328">MRLTPAALLLALACLMPVAANADAYADFVFAVKFNDAPAVQEFLQRGMDVNSVEEYRGESMLMTALRNKSMRVVDLLLQVPDLNINARAKNGDTALMVASFLGNADAVRKIIARGAEVNQPGWTALHYAAANGSVEAIALLLEHHAYIDTESPNKTTPLMMATRFGKLDAARLLIGEGADLTLKNDLGMTALDFAKESQHGDLTELLQQSLAAQKK</sequence>
<evidence type="ECO:0000256" key="1">
    <source>
        <dbReference type="ARBA" id="ARBA00022737"/>
    </source>
</evidence>
<dbReference type="Pfam" id="PF12796">
    <property type="entry name" value="Ank_2"/>
    <property type="match status" value="1"/>
</dbReference>
<dbReference type="InterPro" id="IPR036770">
    <property type="entry name" value="Ankyrin_rpt-contain_sf"/>
</dbReference>
<evidence type="ECO:0000313" key="6">
    <source>
        <dbReference type="Proteomes" id="UP000637632"/>
    </source>
</evidence>
<dbReference type="PANTHER" id="PTHR24171:SF8">
    <property type="entry name" value="BRCA1-ASSOCIATED RING DOMAIN PROTEIN 1"/>
    <property type="match status" value="1"/>
</dbReference>
<keyword evidence="2 3" id="KW-0040">ANK repeat</keyword>
<evidence type="ECO:0000256" key="4">
    <source>
        <dbReference type="SAM" id="SignalP"/>
    </source>
</evidence>
<dbReference type="InterPro" id="IPR002110">
    <property type="entry name" value="Ankyrin_rpt"/>
</dbReference>
<protein>
    <submittedName>
        <fullName evidence="5">Ankyrin repeat domain-containing protein</fullName>
    </submittedName>
</protein>
<dbReference type="SUPFAM" id="SSF48403">
    <property type="entry name" value="Ankyrin repeat"/>
    <property type="match status" value="1"/>
</dbReference>
<dbReference type="PROSITE" id="PS50297">
    <property type="entry name" value="ANK_REP_REGION"/>
    <property type="match status" value="3"/>
</dbReference>
<dbReference type="SMART" id="SM00248">
    <property type="entry name" value="ANK"/>
    <property type="match status" value="6"/>
</dbReference>
<evidence type="ECO:0000313" key="5">
    <source>
        <dbReference type="EMBL" id="MBC3811007.1"/>
    </source>
</evidence>